<dbReference type="eggNOG" id="KOG2504">
    <property type="taxonomic scope" value="Eukaryota"/>
</dbReference>
<proteinExistence type="inferred from homology"/>
<comment type="subcellular location">
    <subcellularLocation>
        <location evidence="1">Membrane</location>
        <topology evidence="1">Multi-pass membrane protein</topology>
    </subcellularLocation>
</comment>
<dbReference type="SUPFAM" id="SSF103473">
    <property type="entry name" value="MFS general substrate transporter"/>
    <property type="match status" value="1"/>
</dbReference>
<accession>F0XF89</accession>
<feature type="transmembrane region" description="Helical" evidence="4">
    <location>
        <begin position="167"/>
        <end position="190"/>
    </location>
</feature>
<feature type="transmembrane region" description="Helical" evidence="4">
    <location>
        <begin position="436"/>
        <end position="456"/>
    </location>
</feature>
<evidence type="ECO:0000256" key="1">
    <source>
        <dbReference type="ARBA" id="ARBA00004141"/>
    </source>
</evidence>
<feature type="transmembrane region" description="Helical" evidence="4">
    <location>
        <begin position="366"/>
        <end position="391"/>
    </location>
</feature>
<feature type="transmembrane region" description="Helical" evidence="4">
    <location>
        <begin position="233"/>
        <end position="255"/>
    </location>
</feature>
<keyword evidence="4" id="KW-0812">Transmembrane</keyword>
<dbReference type="EMBL" id="GL629765">
    <property type="protein sequence ID" value="EFX03873.1"/>
    <property type="molecule type" value="Genomic_DNA"/>
</dbReference>
<dbReference type="Pfam" id="PF07690">
    <property type="entry name" value="MFS_1"/>
    <property type="match status" value="1"/>
</dbReference>
<organism evidence="7">
    <name type="scientific">Grosmannia clavigera (strain kw1407 / UAMH 11150)</name>
    <name type="common">Blue stain fungus</name>
    <name type="synonym">Graphiocladiella clavigera</name>
    <dbReference type="NCBI Taxonomy" id="655863"/>
    <lineage>
        <taxon>Eukaryota</taxon>
        <taxon>Fungi</taxon>
        <taxon>Dikarya</taxon>
        <taxon>Ascomycota</taxon>
        <taxon>Pezizomycotina</taxon>
        <taxon>Sordariomycetes</taxon>
        <taxon>Sordariomycetidae</taxon>
        <taxon>Ophiostomatales</taxon>
        <taxon>Ophiostomataceae</taxon>
        <taxon>Leptographium</taxon>
    </lineage>
</organism>
<protein>
    <submittedName>
        <fullName evidence="6">Major facilitator superfamily transporter monocarboxylate</fullName>
    </submittedName>
</protein>
<feature type="domain" description="Major facilitator superfamily (MFS) profile" evidence="5">
    <location>
        <begin position="76"/>
        <end position="463"/>
    </location>
</feature>
<dbReference type="RefSeq" id="XP_014173355.1">
    <property type="nucleotide sequence ID" value="XM_014317880.1"/>
</dbReference>
<dbReference type="HOGENOM" id="CLU_001265_1_1_1"/>
<evidence type="ECO:0000313" key="6">
    <source>
        <dbReference type="EMBL" id="EFX03873.1"/>
    </source>
</evidence>
<evidence type="ECO:0000259" key="5">
    <source>
        <dbReference type="PROSITE" id="PS50850"/>
    </source>
</evidence>
<dbReference type="OrthoDB" id="5212574at2759"/>
<evidence type="ECO:0000313" key="7">
    <source>
        <dbReference type="Proteomes" id="UP000007796"/>
    </source>
</evidence>
<dbReference type="PROSITE" id="PS50850">
    <property type="entry name" value="MFS"/>
    <property type="match status" value="1"/>
</dbReference>
<dbReference type="AlphaFoldDB" id="F0XF89"/>
<evidence type="ECO:0000256" key="3">
    <source>
        <dbReference type="SAM" id="MobiDB-lite"/>
    </source>
</evidence>
<feature type="transmembrane region" description="Helical" evidence="4">
    <location>
        <begin position="337"/>
        <end position="360"/>
    </location>
</feature>
<evidence type="ECO:0000256" key="4">
    <source>
        <dbReference type="SAM" id="Phobius"/>
    </source>
</evidence>
<keyword evidence="4" id="KW-1133">Transmembrane helix</keyword>
<feature type="region of interest" description="Disordered" evidence="3">
    <location>
        <begin position="22"/>
        <end position="86"/>
    </location>
</feature>
<feature type="transmembrane region" description="Helical" evidence="4">
    <location>
        <begin position="141"/>
        <end position="161"/>
    </location>
</feature>
<dbReference type="PANTHER" id="PTHR11360">
    <property type="entry name" value="MONOCARBOXYLATE TRANSPORTER"/>
    <property type="match status" value="1"/>
</dbReference>
<feature type="transmembrane region" description="Helical" evidence="4">
    <location>
        <begin position="115"/>
        <end position="134"/>
    </location>
</feature>
<name>F0XF89_GROCL</name>
<dbReference type="Proteomes" id="UP000007796">
    <property type="component" value="Unassembled WGS sequence"/>
</dbReference>
<feature type="transmembrane region" description="Helical" evidence="4">
    <location>
        <begin position="304"/>
        <end position="325"/>
    </location>
</feature>
<dbReference type="InterPro" id="IPR036259">
    <property type="entry name" value="MFS_trans_sf"/>
</dbReference>
<dbReference type="GO" id="GO:0016020">
    <property type="term" value="C:membrane"/>
    <property type="evidence" value="ECO:0007669"/>
    <property type="project" value="UniProtKB-SubCell"/>
</dbReference>
<dbReference type="InterPro" id="IPR020846">
    <property type="entry name" value="MFS_dom"/>
</dbReference>
<keyword evidence="7" id="KW-1185">Reference proteome</keyword>
<comment type="similarity">
    <text evidence="2">Belongs to the major facilitator superfamily. Monocarboxylate porter (TC 2.A.1.13) family.</text>
</comment>
<keyword evidence="4" id="KW-0472">Membrane</keyword>
<dbReference type="GeneID" id="25981618"/>
<reference evidence="6 7" key="1">
    <citation type="journal article" date="2011" name="Proc. Natl. Acad. Sci. U.S.A.">
        <title>Genome and transcriptome analyses of the mountain pine beetle-fungal symbiont Grosmannia clavigera, a lodgepole pine pathogen.</title>
        <authorList>
            <person name="DiGuistini S."/>
            <person name="Wang Y."/>
            <person name="Liao N.Y."/>
            <person name="Taylor G."/>
            <person name="Tanguay P."/>
            <person name="Feau N."/>
            <person name="Henrissat B."/>
            <person name="Chan S.K."/>
            <person name="Hesse-Orce U."/>
            <person name="Alamouti S.M."/>
            <person name="Tsui C.K.M."/>
            <person name="Docking R.T."/>
            <person name="Levasseur A."/>
            <person name="Haridas S."/>
            <person name="Robertson G."/>
            <person name="Birol I."/>
            <person name="Holt R.A."/>
            <person name="Marra M.A."/>
            <person name="Hamelin R.C."/>
            <person name="Hirst M."/>
            <person name="Jones S.J.M."/>
            <person name="Bohlmann J."/>
            <person name="Breuil C."/>
        </authorList>
    </citation>
    <scope>NUCLEOTIDE SEQUENCE [LARGE SCALE GENOMIC DNA]</scope>
    <source>
        <strain evidence="7">kw1407 / UAMH 11150</strain>
    </source>
</reference>
<dbReference type="GO" id="GO:0022857">
    <property type="term" value="F:transmembrane transporter activity"/>
    <property type="evidence" value="ECO:0007669"/>
    <property type="project" value="InterPro"/>
</dbReference>
<sequence>MSQQWPDVSVDAEKAVFFSPSSSYDSAKKFDSVTREDGEAGATDETSPAGVLGRVLSRASSRTSHPSPPPDGGWRAWKTRPASLSSDSRTRGVINSFGTFQTYYTNALHRAPSDISWIGSFQIFLLFFIGTFTGRLTDAGYFRLVVTVGIALLALGAFTTAQGTQYWHFFLSQGVATGLGNGCIFCPCLAVLSTYFSSKRGLAIGLAACGSATGGLVYPSIVRQLLPRLGFPWTMRVIGFIQFATMVAASLGIVPRLPPRRDDKIVEWAAFRELQYTFYAAGTFCCLWGVYVVYFYVASFSRDVIGLSYTASLGLLLVVNGVGIIGRVLPNYIADRYGVLNLFLIVGALCGIIALCWTAVDSQGGLYAWAAVYGIFAGGVQSLFPAGLTSLTTDLSKSGVRMGMVFTINSFATLTGSPIAGAIISSKGGSYTGAQVFTGVTLLVGTCFIFAAKMVLSRQHESGWMAKV</sequence>
<feature type="transmembrane region" description="Helical" evidence="4">
    <location>
        <begin position="202"/>
        <end position="221"/>
    </location>
</feature>
<dbReference type="Gene3D" id="1.20.1250.20">
    <property type="entry name" value="MFS general substrate transporter like domains"/>
    <property type="match status" value="2"/>
</dbReference>
<dbReference type="InParanoid" id="F0XF89"/>
<gene>
    <name evidence="6" type="ORF">CMQ_801</name>
</gene>
<feature type="transmembrane region" description="Helical" evidence="4">
    <location>
        <begin position="403"/>
        <end position="424"/>
    </location>
</feature>
<dbReference type="PANTHER" id="PTHR11360:SF130">
    <property type="entry name" value="MAJOR FACILITATOR SUPERFAMILY (MFS) PROFILE DOMAIN-CONTAINING PROTEIN-RELATED"/>
    <property type="match status" value="1"/>
</dbReference>
<dbReference type="InterPro" id="IPR011701">
    <property type="entry name" value="MFS"/>
</dbReference>
<feature type="compositionally biased region" description="Basic and acidic residues" evidence="3">
    <location>
        <begin position="26"/>
        <end position="38"/>
    </location>
</feature>
<feature type="transmembrane region" description="Helical" evidence="4">
    <location>
        <begin position="276"/>
        <end position="298"/>
    </location>
</feature>
<dbReference type="InterPro" id="IPR050327">
    <property type="entry name" value="Proton-linked_MCT"/>
</dbReference>
<evidence type="ECO:0000256" key="2">
    <source>
        <dbReference type="ARBA" id="ARBA00006727"/>
    </source>
</evidence>